<protein>
    <submittedName>
        <fullName evidence="1">Adenylate kinase</fullName>
    </submittedName>
</protein>
<dbReference type="InterPro" id="IPR027417">
    <property type="entry name" value="P-loop_NTPase"/>
</dbReference>
<dbReference type="PANTHER" id="PTHR37816">
    <property type="entry name" value="YALI0E33011P"/>
    <property type="match status" value="1"/>
</dbReference>
<dbReference type="STRING" id="361279.SAMN05421663_10537"/>
<evidence type="ECO:0000313" key="1">
    <source>
        <dbReference type="EMBL" id="SDC90412.1"/>
    </source>
</evidence>
<dbReference type="AlphaFoldDB" id="A0A1G6QD47"/>
<keyword evidence="1" id="KW-0808">Transferase</keyword>
<dbReference type="Gene3D" id="3.40.50.300">
    <property type="entry name" value="P-loop containing nucleotide triphosphate hydrolases"/>
    <property type="match status" value="1"/>
</dbReference>
<keyword evidence="1" id="KW-0418">Kinase</keyword>
<dbReference type="NCBIfam" id="NF005994">
    <property type="entry name" value="PRK08118.1"/>
    <property type="match status" value="1"/>
</dbReference>
<reference evidence="2" key="1">
    <citation type="submission" date="2016-10" db="EMBL/GenBank/DDBJ databases">
        <authorList>
            <person name="Varghese N."/>
            <person name="Submissions S."/>
        </authorList>
    </citation>
    <scope>NUCLEOTIDE SEQUENCE [LARGE SCALE GENOMIC DNA]</scope>
    <source>
        <strain evidence="2">DSM 21620</strain>
    </source>
</reference>
<name>A0A1G6QD47_9BACI</name>
<dbReference type="SUPFAM" id="SSF52540">
    <property type="entry name" value="P-loop containing nucleoside triphosphate hydrolases"/>
    <property type="match status" value="1"/>
</dbReference>
<organism evidence="1 2">
    <name type="scientific">Terribacillus halophilus</name>
    <dbReference type="NCBI Taxonomy" id="361279"/>
    <lineage>
        <taxon>Bacteria</taxon>
        <taxon>Bacillati</taxon>
        <taxon>Bacillota</taxon>
        <taxon>Bacilli</taxon>
        <taxon>Bacillales</taxon>
        <taxon>Bacillaceae</taxon>
        <taxon>Terribacillus</taxon>
    </lineage>
</organism>
<gene>
    <name evidence="1" type="ORF">SAMN05421663_10537</name>
</gene>
<dbReference type="InterPro" id="IPR052922">
    <property type="entry name" value="Cytidylate_Kinase-2"/>
</dbReference>
<dbReference type="GO" id="GO:0016301">
    <property type="term" value="F:kinase activity"/>
    <property type="evidence" value="ECO:0007669"/>
    <property type="project" value="UniProtKB-KW"/>
</dbReference>
<dbReference type="OrthoDB" id="1201990at2"/>
<dbReference type="Proteomes" id="UP000198666">
    <property type="component" value="Unassembled WGS sequence"/>
</dbReference>
<dbReference type="PANTHER" id="PTHR37816:SF3">
    <property type="entry name" value="MODULATES DNA TOPOLOGY"/>
    <property type="match status" value="1"/>
</dbReference>
<evidence type="ECO:0000313" key="2">
    <source>
        <dbReference type="Proteomes" id="UP000198666"/>
    </source>
</evidence>
<dbReference type="RefSeq" id="WP_093727138.1">
    <property type="nucleotide sequence ID" value="NZ_FMZB01000005.1"/>
</dbReference>
<keyword evidence="2" id="KW-1185">Reference proteome</keyword>
<dbReference type="EMBL" id="FMZB01000005">
    <property type="protein sequence ID" value="SDC90412.1"/>
    <property type="molecule type" value="Genomic_DNA"/>
</dbReference>
<proteinExistence type="predicted"/>
<accession>A0A1G6QD47</accession>
<sequence length="171" mass="20268">MKKIAIVGSGGSGKSTLARKLGQIVHMEVWHLDAILWKPGWRLTPRKEQEQIQSQLVSRDTWIIDGNYNGTLDIRLQAADTIIFLDMPRILCLYRVLKRRMMYHNRSRPDMQEGCKEKIDMEFLKWVWQFPTAKRQNLLDKLAQLEQDKHIIILKSRREVKHFLEKMKDQA</sequence>